<dbReference type="Pfam" id="PF07685">
    <property type="entry name" value="GATase_3"/>
    <property type="match status" value="1"/>
</dbReference>
<keyword evidence="6 7" id="KW-0315">Glutamine amidotransferase</keyword>
<dbReference type="InterPro" id="IPR011698">
    <property type="entry name" value="GATase_3"/>
</dbReference>
<evidence type="ECO:0000256" key="6">
    <source>
        <dbReference type="ARBA" id="ARBA00022962"/>
    </source>
</evidence>
<dbReference type="Pfam" id="PF01656">
    <property type="entry name" value="CbiA"/>
    <property type="match status" value="1"/>
</dbReference>
<evidence type="ECO:0000256" key="4">
    <source>
        <dbReference type="ARBA" id="ARBA00022840"/>
    </source>
</evidence>
<organism evidence="10 11">
    <name type="scientific">Natranaerovirga pectinivora</name>
    <dbReference type="NCBI Taxonomy" id="682400"/>
    <lineage>
        <taxon>Bacteria</taxon>
        <taxon>Bacillati</taxon>
        <taxon>Bacillota</taxon>
        <taxon>Clostridia</taxon>
        <taxon>Lachnospirales</taxon>
        <taxon>Natranaerovirgaceae</taxon>
        <taxon>Natranaerovirga</taxon>
    </lineage>
</organism>
<gene>
    <name evidence="7" type="primary">cbiA</name>
    <name evidence="10" type="ORF">EDC18_10824</name>
</gene>
<dbReference type="GO" id="GO:0042242">
    <property type="term" value="F:cobyrinic acid a,c-diamide synthase activity"/>
    <property type="evidence" value="ECO:0007669"/>
    <property type="project" value="UniProtKB-UniRule"/>
</dbReference>
<comment type="catalytic activity">
    <reaction evidence="7">
        <text>cob(II)yrinate + 2 L-glutamine + 2 ATP + 2 H2O = cob(II)yrinate a,c diamide + 2 L-glutamate + 2 ADP + 2 phosphate + 2 H(+)</text>
        <dbReference type="Rhea" id="RHEA:26289"/>
        <dbReference type="ChEBI" id="CHEBI:15377"/>
        <dbReference type="ChEBI" id="CHEBI:15378"/>
        <dbReference type="ChEBI" id="CHEBI:29985"/>
        <dbReference type="ChEBI" id="CHEBI:30616"/>
        <dbReference type="ChEBI" id="CHEBI:43474"/>
        <dbReference type="ChEBI" id="CHEBI:58359"/>
        <dbReference type="ChEBI" id="CHEBI:58537"/>
        <dbReference type="ChEBI" id="CHEBI:58894"/>
        <dbReference type="ChEBI" id="CHEBI:456216"/>
        <dbReference type="EC" id="6.3.5.11"/>
    </reaction>
</comment>
<dbReference type="SUPFAM" id="SSF52540">
    <property type="entry name" value="P-loop containing nucleoside triphosphate hydrolases"/>
    <property type="match status" value="1"/>
</dbReference>
<keyword evidence="2 7" id="KW-0436">Ligase</keyword>
<evidence type="ECO:0000256" key="1">
    <source>
        <dbReference type="ARBA" id="ARBA00001946"/>
    </source>
</evidence>
<proteinExistence type="inferred from homology"/>
<dbReference type="CDD" id="cd05388">
    <property type="entry name" value="CobB_N"/>
    <property type="match status" value="1"/>
</dbReference>
<name>A0A4R3MIU0_9FIRM</name>
<accession>A0A4R3MIU0</accession>
<keyword evidence="11" id="KW-1185">Reference proteome</keyword>
<evidence type="ECO:0000259" key="8">
    <source>
        <dbReference type="Pfam" id="PF01656"/>
    </source>
</evidence>
<keyword evidence="5 7" id="KW-0460">Magnesium</keyword>
<dbReference type="HAMAP" id="MF_00027">
    <property type="entry name" value="CobB_CbiA"/>
    <property type="match status" value="1"/>
</dbReference>
<dbReference type="InterPro" id="IPR004484">
    <property type="entry name" value="CbiA/CobB_synth"/>
</dbReference>
<feature type="site" description="Increases nucleophilicity of active site Cys" evidence="7">
    <location>
        <position position="436"/>
    </location>
</feature>
<dbReference type="InterPro" id="IPR027417">
    <property type="entry name" value="P-loop_NTPase"/>
</dbReference>
<comment type="pathway">
    <text evidence="7">Cofactor biosynthesis; adenosylcobalamin biosynthesis; cob(II)yrinate a,c-diamide from sirohydrochlorin (anaerobic route): step 10/10.</text>
</comment>
<dbReference type="PROSITE" id="PS51274">
    <property type="entry name" value="GATASE_COBBQ"/>
    <property type="match status" value="1"/>
</dbReference>
<comment type="miscellaneous">
    <text evidence="7">The a and c carboxylates of cobyrinate are activated for nucleophilic attack via formation of a phosphorylated intermediate by ATP. CbiA catalyzes first the amidation of the c-carboxylate, and then that of the a-carboxylate.</text>
</comment>
<evidence type="ECO:0000256" key="7">
    <source>
        <dbReference type="HAMAP-Rule" id="MF_00027"/>
    </source>
</evidence>
<comment type="cofactor">
    <cofactor evidence="1 7">
        <name>Mg(2+)</name>
        <dbReference type="ChEBI" id="CHEBI:18420"/>
    </cofactor>
</comment>
<evidence type="ECO:0000259" key="9">
    <source>
        <dbReference type="Pfam" id="PF07685"/>
    </source>
</evidence>
<sequence length="463" mass="51624">MSYPRIMIAGVSSGVGKTTVTMGLLAALSKKMVVQPFKVGPDYIDTAYHSYITGKKSRNLDNYLLNNETVQGLFIKNMKDAQIGVIEGVMGLYDGAGESTDVGSSASVAKVLSCPVILVVDGSGIATSVAALVKGFVDFDPDLNLKGVIVNKVNSKRHYDILKEAIETYTSVTCYGYLQKNNRGSIKSRHLGLVPSWEMEDLDLKIKLLTEDIEKNIDLDGLIEVAKNVSQDNIELFMEKSEIISEDIHIAIPYDEAFNFYYEDNLDLLKELGATLHFFSPIKDKVIPRRMDFIYFGGGFPEVFGKALEENHSMKSELLKKLQEGIPYLAECGGLMYLCEELVDMDGTSYKMLGWLQGKCVMTKGLKRFGYKGLTLGFHSILGKKGTSLKVHEFHHSEAFINHPMVYHLEKIRKGELIDQYQCGYIKGNGVAGYPHLHFYSNKDIAVNIIKAAANYSKRLREI</sequence>
<dbReference type="EMBL" id="SMAL01000008">
    <property type="protein sequence ID" value="TCT13790.1"/>
    <property type="molecule type" value="Genomic_DNA"/>
</dbReference>
<dbReference type="Gene3D" id="3.40.50.300">
    <property type="entry name" value="P-loop containing nucleotide triphosphate hydrolases"/>
    <property type="match status" value="1"/>
</dbReference>
<reference evidence="10 11" key="1">
    <citation type="submission" date="2019-03" db="EMBL/GenBank/DDBJ databases">
        <title>Genomic Encyclopedia of Type Strains, Phase IV (KMG-IV): sequencing the most valuable type-strain genomes for metagenomic binning, comparative biology and taxonomic classification.</title>
        <authorList>
            <person name="Goeker M."/>
        </authorList>
    </citation>
    <scope>NUCLEOTIDE SEQUENCE [LARGE SCALE GENOMIC DNA]</scope>
    <source>
        <strain evidence="10 11">DSM 24629</strain>
    </source>
</reference>
<evidence type="ECO:0000313" key="10">
    <source>
        <dbReference type="EMBL" id="TCT13790.1"/>
    </source>
</evidence>
<dbReference type="SUPFAM" id="SSF52317">
    <property type="entry name" value="Class I glutamine amidotransferase-like"/>
    <property type="match status" value="1"/>
</dbReference>
<dbReference type="NCBIfam" id="TIGR00379">
    <property type="entry name" value="cobB"/>
    <property type="match status" value="1"/>
</dbReference>
<feature type="active site" description="Nucleophile" evidence="7">
    <location>
        <position position="332"/>
    </location>
</feature>
<comment type="similarity">
    <text evidence="7">Belongs to the CobB/CbiA family.</text>
</comment>
<dbReference type="GO" id="GO:0005524">
    <property type="term" value="F:ATP binding"/>
    <property type="evidence" value="ECO:0007669"/>
    <property type="project" value="UniProtKB-UniRule"/>
</dbReference>
<keyword evidence="4 7" id="KW-0067">ATP-binding</keyword>
<dbReference type="PANTHER" id="PTHR43873">
    <property type="entry name" value="COBYRINATE A,C-DIAMIDE SYNTHASE"/>
    <property type="match status" value="1"/>
</dbReference>
<dbReference type="CDD" id="cd03130">
    <property type="entry name" value="GATase1_CobB"/>
    <property type="match status" value="1"/>
</dbReference>
<dbReference type="RefSeq" id="WP_132253165.1">
    <property type="nucleotide sequence ID" value="NZ_SMAL01000008.1"/>
</dbReference>
<dbReference type="Gene3D" id="3.40.50.880">
    <property type="match status" value="1"/>
</dbReference>
<evidence type="ECO:0000256" key="5">
    <source>
        <dbReference type="ARBA" id="ARBA00022842"/>
    </source>
</evidence>
<evidence type="ECO:0000256" key="2">
    <source>
        <dbReference type="ARBA" id="ARBA00022598"/>
    </source>
</evidence>
<dbReference type="OrthoDB" id="9764035at2"/>
<dbReference type="PANTHER" id="PTHR43873:SF1">
    <property type="entry name" value="COBYRINATE A,C-DIAMIDE SYNTHASE"/>
    <property type="match status" value="1"/>
</dbReference>
<dbReference type="EC" id="6.3.5.11" evidence="7"/>
<dbReference type="AlphaFoldDB" id="A0A4R3MIU0"/>
<dbReference type="UniPathway" id="UPA00148">
    <property type="reaction ID" value="UER00231"/>
</dbReference>
<dbReference type="Proteomes" id="UP000294902">
    <property type="component" value="Unassembled WGS sequence"/>
</dbReference>
<evidence type="ECO:0000313" key="11">
    <source>
        <dbReference type="Proteomes" id="UP000294902"/>
    </source>
</evidence>
<evidence type="ECO:0000256" key="3">
    <source>
        <dbReference type="ARBA" id="ARBA00022741"/>
    </source>
</evidence>
<dbReference type="NCBIfam" id="NF002204">
    <property type="entry name" value="PRK01077.1"/>
    <property type="match status" value="1"/>
</dbReference>
<comment type="caution">
    <text evidence="10">The sequence shown here is derived from an EMBL/GenBank/DDBJ whole genome shotgun (WGS) entry which is preliminary data.</text>
</comment>
<keyword evidence="7" id="KW-0169">Cobalamin biosynthesis</keyword>
<dbReference type="InterPro" id="IPR002586">
    <property type="entry name" value="CobQ/CobB/MinD/ParA_Nub-bd_dom"/>
</dbReference>
<protein>
    <recommendedName>
        <fullName evidence="7">Cobyrinate a,c-diamide synthase</fullName>
        <ecNumber evidence="7">6.3.5.11</ecNumber>
    </recommendedName>
    <alternativeName>
        <fullName evidence="7">Cobyrinic acid a,c-diamide synthetase</fullName>
    </alternativeName>
</protein>
<comment type="function">
    <text evidence="7">Catalyzes the ATP-dependent amidation of the two carboxylate groups at positions a and c of cobyrinate, using either L-glutamine or ammonia as the nitrogen source.</text>
</comment>
<dbReference type="GO" id="GO:0009236">
    <property type="term" value="P:cobalamin biosynthetic process"/>
    <property type="evidence" value="ECO:0007669"/>
    <property type="project" value="UniProtKB-UniRule"/>
</dbReference>
<feature type="domain" description="CobB/CobQ-like glutamine amidotransferase" evidence="9">
    <location>
        <begin position="250"/>
        <end position="442"/>
    </location>
</feature>
<keyword evidence="3 7" id="KW-0547">Nucleotide-binding</keyword>
<feature type="domain" description="CobQ/CobB/MinD/ParA nucleotide binding" evidence="8">
    <location>
        <begin position="6"/>
        <end position="182"/>
    </location>
</feature>
<comment type="domain">
    <text evidence="7">Comprises of two domains. The C-terminal domain contains the binding site for glutamine and catalyzes the hydrolysis of this substrate to glutamate and ammonia. The N-terminal domain is anticipated to bind ATP and cobyrinate and catalyzes the ultimate synthesis of the diamide product. The ammonia produced via the glutaminase domain is probably translocated to the adjacent domain via a molecular tunnel, where it reacts with an activated intermediate.</text>
</comment>
<dbReference type="InterPro" id="IPR029062">
    <property type="entry name" value="Class_I_gatase-like"/>
</dbReference>